<dbReference type="Proteomes" id="UP000319828">
    <property type="component" value="Unassembled WGS sequence"/>
</dbReference>
<dbReference type="AlphaFoldDB" id="A0A557NPZ5"/>
<dbReference type="RefSeq" id="WP_144389296.1">
    <property type="nucleotide sequence ID" value="NZ_VMKJ01000122.1"/>
</dbReference>
<dbReference type="EMBL" id="VMKJ01000122">
    <property type="protein sequence ID" value="TVO30472.1"/>
    <property type="molecule type" value="Genomic_DNA"/>
</dbReference>
<evidence type="ECO:0000313" key="1">
    <source>
        <dbReference type="EMBL" id="TVO30472.1"/>
    </source>
</evidence>
<dbReference type="OrthoDB" id="4378831at2"/>
<organism evidence="1 2">
    <name type="scientific">Vibrio algivorus</name>
    <dbReference type="NCBI Taxonomy" id="1667024"/>
    <lineage>
        <taxon>Bacteria</taxon>
        <taxon>Pseudomonadati</taxon>
        <taxon>Pseudomonadota</taxon>
        <taxon>Gammaproteobacteria</taxon>
        <taxon>Vibrionales</taxon>
        <taxon>Vibrionaceae</taxon>
        <taxon>Vibrio</taxon>
    </lineage>
</organism>
<proteinExistence type="predicted"/>
<comment type="caution">
    <text evidence="1">The sequence shown here is derived from an EMBL/GenBank/DDBJ whole genome shotgun (WGS) entry which is preliminary data.</text>
</comment>
<name>A0A557NPZ5_9VIBR</name>
<evidence type="ECO:0000313" key="2">
    <source>
        <dbReference type="Proteomes" id="UP000319828"/>
    </source>
</evidence>
<feature type="non-terminal residue" evidence="1">
    <location>
        <position position="74"/>
    </location>
</feature>
<accession>A0A557NPZ5</accession>
<protein>
    <submittedName>
        <fullName evidence="1">Uncharacterized protein</fullName>
    </submittedName>
</protein>
<sequence>MQALNAHLLAKPTGDIDVPDWLDAVSPIGKTLIHRPHDAMIHSGTATAMEWLVNRPNENADGSLYREVFDNVDA</sequence>
<gene>
    <name evidence="1" type="ORF">FOF44_18320</name>
</gene>
<reference evidence="1 2" key="1">
    <citation type="submission" date="2019-07" db="EMBL/GenBank/DDBJ databases">
        <title>The draft genome sequence of Vibrio algivorus M1486.</title>
        <authorList>
            <person name="Meng X."/>
        </authorList>
    </citation>
    <scope>NUCLEOTIDE SEQUENCE [LARGE SCALE GENOMIC DNA]</scope>
    <source>
        <strain evidence="1 2">M1486</strain>
    </source>
</reference>